<feature type="compositionally biased region" description="Basic and acidic residues" evidence="1">
    <location>
        <begin position="187"/>
        <end position="197"/>
    </location>
</feature>
<dbReference type="Proteomes" id="UP000305095">
    <property type="component" value="Unassembled WGS sequence"/>
</dbReference>
<dbReference type="Gene3D" id="2.60.200.20">
    <property type="match status" value="1"/>
</dbReference>
<evidence type="ECO:0000313" key="3">
    <source>
        <dbReference type="EMBL" id="TKV79527.1"/>
    </source>
</evidence>
<dbReference type="Pfam" id="PF00498">
    <property type="entry name" value="FHA"/>
    <property type="match status" value="1"/>
</dbReference>
<feature type="domain" description="FHA" evidence="2">
    <location>
        <begin position="30"/>
        <end position="80"/>
    </location>
</feature>
<reference evidence="3 4" key="1">
    <citation type="submission" date="2019-05" db="EMBL/GenBank/DDBJ databases">
        <title>Draft Genome of Bradyrhizobium elkanii strain SEMIA 938, Used in Commercial Inoculants for Lupinus spp. in Brazil.</title>
        <authorList>
            <person name="Hungria M."/>
            <person name="Delamuta J.R.M."/>
            <person name="Ribeiro R.A."/>
            <person name="Nogueira M.A."/>
        </authorList>
    </citation>
    <scope>NUCLEOTIDE SEQUENCE [LARGE SCALE GENOMIC DNA]</scope>
    <source>
        <strain evidence="3 4">Semia 938</strain>
    </source>
</reference>
<dbReference type="AlphaFoldDB" id="A0A4U6RWF5"/>
<dbReference type="Pfam" id="PF20232">
    <property type="entry name" value="T6SS_FHA_C"/>
    <property type="match status" value="1"/>
</dbReference>
<dbReference type="CDD" id="cd00060">
    <property type="entry name" value="FHA"/>
    <property type="match status" value="1"/>
</dbReference>
<dbReference type="SUPFAM" id="SSF49879">
    <property type="entry name" value="SMAD/FHA domain"/>
    <property type="match status" value="1"/>
</dbReference>
<dbReference type="InterPro" id="IPR008984">
    <property type="entry name" value="SMAD_FHA_dom_sf"/>
</dbReference>
<proteinExistence type="predicted"/>
<dbReference type="InterPro" id="IPR017735">
    <property type="entry name" value="T6SS_FHA"/>
</dbReference>
<organism evidence="3 4">
    <name type="scientific">Bradyrhizobium elkanii</name>
    <dbReference type="NCBI Taxonomy" id="29448"/>
    <lineage>
        <taxon>Bacteria</taxon>
        <taxon>Pseudomonadati</taxon>
        <taxon>Pseudomonadota</taxon>
        <taxon>Alphaproteobacteria</taxon>
        <taxon>Hyphomicrobiales</taxon>
        <taxon>Nitrobacteraceae</taxon>
        <taxon>Bradyrhizobium</taxon>
    </lineage>
</organism>
<dbReference type="NCBIfam" id="TIGR03354">
    <property type="entry name" value="VI_FHA"/>
    <property type="match status" value="1"/>
</dbReference>
<dbReference type="EMBL" id="SZZP01000012">
    <property type="protein sequence ID" value="TKV79527.1"/>
    <property type="molecule type" value="Genomic_DNA"/>
</dbReference>
<evidence type="ECO:0000259" key="2">
    <source>
        <dbReference type="PROSITE" id="PS50006"/>
    </source>
</evidence>
<dbReference type="InterPro" id="IPR000253">
    <property type="entry name" value="FHA_dom"/>
</dbReference>
<evidence type="ECO:0000256" key="1">
    <source>
        <dbReference type="SAM" id="MobiDB-lite"/>
    </source>
</evidence>
<feature type="region of interest" description="Disordered" evidence="1">
    <location>
        <begin position="222"/>
        <end position="261"/>
    </location>
</feature>
<name>A0A4U6RWF5_BRAEL</name>
<dbReference type="SMART" id="SM00240">
    <property type="entry name" value="FHA"/>
    <property type="match status" value="1"/>
</dbReference>
<dbReference type="PROSITE" id="PS50006">
    <property type="entry name" value="FHA_DOMAIN"/>
    <property type="match status" value="1"/>
</dbReference>
<feature type="region of interest" description="Disordered" evidence="1">
    <location>
        <begin position="173"/>
        <end position="204"/>
    </location>
</feature>
<gene>
    <name evidence="3" type="primary">tagH</name>
    <name evidence="3" type="ORF">FDV58_20325</name>
</gene>
<evidence type="ECO:0000313" key="4">
    <source>
        <dbReference type="Proteomes" id="UP000305095"/>
    </source>
</evidence>
<dbReference type="InterPro" id="IPR046883">
    <property type="entry name" value="T6SS_FHA_C"/>
</dbReference>
<protein>
    <submittedName>
        <fullName evidence="3">Type VI secretion system-associated FHA domain protein TagH</fullName>
    </submittedName>
</protein>
<sequence>MMVLRFNIENEPNLPDGGPVSFTVTGRRSVDIGRDRHLDWTLPDPARMISGKHCEIHYRDGGYWLHDVSTNGTFLNGADQRMRGAHRLRNGDRLVIGHYVIGVSLDLDEPAEGTPSHGAQQQAPLAQQHADYQELWAPGRDVPPPIDPQQLRKPREAARPVNPEFLDWAASVPPAGVDPVRHSPQMPHREPPQHDDMSWAAGPVATPKPPVDVLHAMPTPRRPSVWADDDAAVPPPPAPSPAGHVGAPRPQLAEPAPATAAPIGNPEFARLVARAAGLPDGFFADKTEAELAEQLGVILRMTVENLMALLQARTQAKQLTRSTSQTTIQAIENNPLKFSPTAEDAMRILFGPPTRSYLDAPHAFAQGFKDLKSHQLKTYAAMQHAVRGLIASIDPTLMARELELQRGARSLFGSNKSKLWDEFLTRWNAHLGRDESAPIDTFMLHFSEYYDRADKSGSK</sequence>
<accession>A0A4U6RWF5</accession>
<comment type="caution">
    <text evidence="3">The sequence shown here is derived from an EMBL/GenBank/DDBJ whole genome shotgun (WGS) entry which is preliminary data.</text>
</comment>